<gene>
    <name evidence="1" type="ORF">FCM35_KLT19228</name>
</gene>
<protein>
    <submittedName>
        <fullName evidence="1">Uncharacterized protein</fullName>
    </submittedName>
</protein>
<dbReference type="Proteomes" id="UP000623129">
    <property type="component" value="Unassembled WGS sequence"/>
</dbReference>
<evidence type="ECO:0000313" key="1">
    <source>
        <dbReference type="EMBL" id="KAF3336642.1"/>
    </source>
</evidence>
<organism evidence="1 2">
    <name type="scientific">Carex littledalei</name>
    <dbReference type="NCBI Taxonomy" id="544730"/>
    <lineage>
        <taxon>Eukaryota</taxon>
        <taxon>Viridiplantae</taxon>
        <taxon>Streptophyta</taxon>
        <taxon>Embryophyta</taxon>
        <taxon>Tracheophyta</taxon>
        <taxon>Spermatophyta</taxon>
        <taxon>Magnoliopsida</taxon>
        <taxon>Liliopsida</taxon>
        <taxon>Poales</taxon>
        <taxon>Cyperaceae</taxon>
        <taxon>Cyperoideae</taxon>
        <taxon>Cariceae</taxon>
        <taxon>Carex</taxon>
        <taxon>Carex subgen. Euthyceras</taxon>
    </lineage>
</organism>
<name>A0A833VEM8_9POAL</name>
<sequence length="68" mass="7099">MSVDKLWPAATAEPVETVGPVWPPELLGAVRPEGMVRRMGAVGPFRTARPVSTAPLLGTAGCGRTICL</sequence>
<dbReference type="EMBL" id="SWLB01000007">
    <property type="protein sequence ID" value="KAF3336642.1"/>
    <property type="molecule type" value="Genomic_DNA"/>
</dbReference>
<evidence type="ECO:0000313" key="2">
    <source>
        <dbReference type="Proteomes" id="UP000623129"/>
    </source>
</evidence>
<reference evidence="1" key="1">
    <citation type="submission" date="2020-01" db="EMBL/GenBank/DDBJ databases">
        <title>Genome sequence of Kobresia littledalei, the first chromosome-level genome in the family Cyperaceae.</title>
        <authorList>
            <person name="Qu G."/>
        </authorList>
    </citation>
    <scope>NUCLEOTIDE SEQUENCE</scope>
    <source>
        <strain evidence="1">C.B.Clarke</strain>
        <tissue evidence="1">Leaf</tissue>
    </source>
</reference>
<dbReference type="AlphaFoldDB" id="A0A833VEM8"/>
<comment type="caution">
    <text evidence="1">The sequence shown here is derived from an EMBL/GenBank/DDBJ whole genome shotgun (WGS) entry which is preliminary data.</text>
</comment>
<accession>A0A833VEM8</accession>
<proteinExistence type="predicted"/>
<keyword evidence="2" id="KW-1185">Reference proteome</keyword>